<accession>A0A1I7SRP9</accession>
<name>A0A1I7SRP9_BURXY</name>
<dbReference type="SMR" id="A0A1I7SRP9"/>
<organism evidence="5 7">
    <name type="scientific">Bursaphelenchus xylophilus</name>
    <name type="common">Pinewood nematode worm</name>
    <name type="synonym">Aphelenchoides xylophilus</name>
    <dbReference type="NCBI Taxonomy" id="6326"/>
    <lineage>
        <taxon>Eukaryota</taxon>
        <taxon>Metazoa</taxon>
        <taxon>Ecdysozoa</taxon>
        <taxon>Nematoda</taxon>
        <taxon>Chromadorea</taxon>
        <taxon>Rhabditida</taxon>
        <taxon>Tylenchina</taxon>
        <taxon>Tylenchomorpha</taxon>
        <taxon>Aphelenchoidea</taxon>
        <taxon>Aphelenchoididae</taxon>
        <taxon>Bursaphelenchus</taxon>
    </lineage>
</organism>
<evidence type="ECO:0000313" key="6">
    <source>
        <dbReference type="Proteomes" id="UP000659654"/>
    </source>
</evidence>
<reference evidence="7" key="1">
    <citation type="submission" date="2016-11" db="UniProtKB">
        <authorList>
            <consortium name="WormBaseParasite"/>
        </authorList>
    </citation>
    <scope>IDENTIFICATION</scope>
</reference>
<dbReference type="Proteomes" id="UP000659654">
    <property type="component" value="Unassembled WGS sequence"/>
</dbReference>
<feature type="compositionally biased region" description="Polar residues" evidence="2">
    <location>
        <begin position="143"/>
        <end position="152"/>
    </location>
</feature>
<evidence type="ECO:0000256" key="1">
    <source>
        <dbReference type="SAM" id="Coils"/>
    </source>
</evidence>
<dbReference type="EMBL" id="CAJFCV020000002">
    <property type="protein sequence ID" value="CAG9102016.1"/>
    <property type="molecule type" value="Genomic_DNA"/>
</dbReference>
<dbReference type="Proteomes" id="UP000095284">
    <property type="component" value="Unplaced"/>
</dbReference>
<keyword evidence="6" id="KW-1185">Reference proteome</keyword>
<feature type="coiled-coil region" evidence="1">
    <location>
        <begin position="14"/>
        <end position="41"/>
    </location>
</feature>
<dbReference type="EMBL" id="CAJFDI010000002">
    <property type="protein sequence ID" value="CAD5217914.1"/>
    <property type="molecule type" value="Genomic_DNA"/>
</dbReference>
<proteinExistence type="predicted"/>
<dbReference type="WBParaSite" id="BXY_1571600.1">
    <property type="protein sequence ID" value="BXY_1571600.1"/>
    <property type="gene ID" value="BXY_1571600"/>
</dbReference>
<reference evidence="4" key="2">
    <citation type="submission" date="2020-08" db="EMBL/GenBank/DDBJ databases">
        <authorList>
            <person name="Kikuchi T."/>
        </authorList>
    </citation>
    <scope>NUCLEOTIDE SEQUENCE</scope>
    <source>
        <strain evidence="3">Ka4C1</strain>
    </source>
</reference>
<dbReference type="Proteomes" id="UP000582659">
    <property type="component" value="Unassembled WGS sequence"/>
</dbReference>
<dbReference type="AlphaFoldDB" id="A0A1I7SRP9"/>
<evidence type="ECO:0000313" key="4">
    <source>
        <dbReference type="EMBL" id="CAG9102016.1"/>
    </source>
</evidence>
<evidence type="ECO:0000313" key="7">
    <source>
        <dbReference type="WBParaSite" id="BXY_1571600.1"/>
    </source>
</evidence>
<evidence type="ECO:0000256" key="2">
    <source>
        <dbReference type="SAM" id="MobiDB-lite"/>
    </source>
</evidence>
<evidence type="ECO:0000313" key="5">
    <source>
        <dbReference type="Proteomes" id="UP000095284"/>
    </source>
</evidence>
<protein>
    <submittedName>
        <fullName evidence="3">(pine wood nematode) hypothetical protein</fullName>
    </submittedName>
</protein>
<evidence type="ECO:0000313" key="3">
    <source>
        <dbReference type="EMBL" id="CAD5217914.1"/>
    </source>
</evidence>
<sequence length="166" mass="19083">MYRHIQELQKRVAVIEQELRLEALSNENTRIKRQLSELEGQEKIVFLETLRQSREISELENVSEVYGRLRISNRKLFDVVKEHGLFGGEPKAREPLQDLQKGIKDIEKELRASYDAQDSCIGFAHEADRCNKKSVLFRKPASNAGNSVTEHPSTARVYSSKRPESS</sequence>
<gene>
    <name evidence="3" type="ORF">BXYJ_LOCUS5307</name>
</gene>
<keyword evidence="1" id="KW-0175">Coiled coil</keyword>
<feature type="region of interest" description="Disordered" evidence="2">
    <location>
        <begin position="141"/>
        <end position="166"/>
    </location>
</feature>